<dbReference type="EMBL" id="LKHV01000018">
    <property type="protein sequence ID" value="KRG17337.1"/>
    <property type="molecule type" value="Genomic_DNA"/>
</dbReference>
<keyword evidence="2" id="KW-0378">Hydrolase</keyword>
<dbReference type="RefSeq" id="WP_057625496.1">
    <property type="nucleotide sequence ID" value="NZ_LKHV02000001.1"/>
</dbReference>
<dbReference type="GO" id="GO:0006508">
    <property type="term" value="P:proteolysis"/>
    <property type="evidence" value="ECO:0007669"/>
    <property type="project" value="UniProtKB-KW"/>
</dbReference>
<comment type="caution">
    <text evidence="4">The sequence shown here is derived from an EMBL/GenBank/DDBJ whole genome shotgun (WGS) entry which is preliminary data.</text>
</comment>
<dbReference type="PROSITE" id="PS50600">
    <property type="entry name" value="ULP_PROTEASE"/>
    <property type="match status" value="1"/>
</dbReference>
<dbReference type="OrthoDB" id="8283706at2"/>
<dbReference type="InterPro" id="IPR003653">
    <property type="entry name" value="Peptidase_C48_C"/>
</dbReference>
<dbReference type="GO" id="GO:0008234">
    <property type="term" value="F:cysteine-type peptidase activity"/>
    <property type="evidence" value="ECO:0007669"/>
    <property type="project" value="InterPro"/>
</dbReference>
<gene>
    <name evidence="5" type="ORF">CC99x_002365</name>
    <name evidence="4" type="ORF">CC99x_02407</name>
</gene>
<dbReference type="SUPFAM" id="SSF54001">
    <property type="entry name" value="Cysteine proteinases"/>
    <property type="match status" value="1"/>
</dbReference>
<keyword evidence="1" id="KW-0645">Protease</keyword>
<reference evidence="5" key="2">
    <citation type="journal article" date="2016" name="Genome Announc.">
        <title>Draft Genome Sequences of Two Novel Amoeba-Resistant Intranuclear Bacteria, 'Candidatus Berkiella cookevillensis' and 'Candidatus Berkiella aquae'.</title>
        <authorList>
            <person name="Mehari Y.T."/>
            <person name="Arivett B.A."/>
            <person name="Farone A.L."/>
            <person name="Gunderson J.H."/>
            <person name="Farone M.B."/>
        </authorList>
    </citation>
    <scope>NUCLEOTIDE SEQUENCE</scope>
    <source>
        <strain evidence="5">CC99</strain>
    </source>
</reference>
<dbReference type="Gene3D" id="3.40.395.10">
    <property type="entry name" value="Adenoviral Proteinase, Chain A"/>
    <property type="match status" value="1"/>
</dbReference>
<dbReference type="EMBL" id="LKHV02000001">
    <property type="protein sequence ID" value="MCS5707743.1"/>
    <property type="molecule type" value="Genomic_DNA"/>
</dbReference>
<keyword evidence="6" id="KW-1185">Reference proteome</keyword>
<organism evidence="4">
    <name type="scientific">Candidatus Berkiella cookevillensis</name>
    <dbReference type="NCBI Taxonomy" id="437022"/>
    <lineage>
        <taxon>Bacteria</taxon>
        <taxon>Pseudomonadati</taxon>
        <taxon>Pseudomonadota</taxon>
        <taxon>Gammaproteobacteria</taxon>
        <taxon>Candidatus Berkiellales</taxon>
        <taxon>Candidatus Berkiellaceae</taxon>
        <taxon>Candidatus Berkiella</taxon>
    </lineage>
</organism>
<protein>
    <recommendedName>
        <fullName evidence="3">Ubiquitin-like protease family profile domain-containing protein</fullName>
    </recommendedName>
</protein>
<evidence type="ECO:0000256" key="1">
    <source>
        <dbReference type="ARBA" id="ARBA00022670"/>
    </source>
</evidence>
<name>A0A0Q9YBX9_9GAMM</name>
<reference evidence="4" key="1">
    <citation type="submission" date="2015-09" db="EMBL/GenBank/DDBJ databases">
        <title>Draft Genome Sequences of Two Novel Amoeba-resistant Intranuclear Bacteria, Candidatus Berkiella cookevillensis and Candidatus Berkiella aquae.</title>
        <authorList>
            <person name="Mehari Y.T."/>
            <person name="Arivett B.A."/>
            <person name="Farone A.L."/>
            <person name="Gunderson J.H."/>
            <person name="Farone M.B."/>
        </authorList>
    </citation>
    <scope>NUCLEOTIDE SEQUENCE [LARGE SCALE GENOMIC DNA]</scope>
    <source>
        <strain evidence="4">CC99</strain>
    </source>
</reference>
<dbReference type="AlphaFoldDB" id="A0A0Q9YBX9"/>
<evidence type="ECO:0000256" key="2">
    <source>
        <dbReference type="ARBA" id="ARBA00022801"/>
    </source>
</evidence>
<evidence type="ECO:0000259" key="3">
    <source>
        <dbReference type="PROSITE" id="PS50600"/>
    </source>
</evidence>
<dbReference type="Proteomes" id="UP000051494">
    <property type="component" value="Unassembled WGS sequence"/>
</dbReference>
<accession>A0A0Q9YBX9</accession>
<dbReference type="Pfam" id="PF02902">
    <property type="entry name" value="Peptidase_C48"/>
    <property type="match status" value="1"/>
</dbReference>
<proteinExistence type="predicted"/>
<reference evidence="5" key="3">
    <citation type="submission" date="2021-06" db="EMBL/GenBank/DDBJ databases">
        <title>Genomic Description and Analysis of Intracellular Bacteria, Candidatus Berkiella cookevillensis and Candidatus Berkiella aquae.</title>
        <authorList>
            <person name="Kidane D.T."/>
            <person name="Mehari Y.T."/>
            <person name="Rice F.C."/>
            <person name="Arivett B.A."/>
            <person name="Farone A.L."/>
            <person name="Berk S.G."/>
            <person name="Farone M.B."/>
        </authorList>
    </citation>
    <scope>NUCLEOTIDE SEQUENCE</scope>
    <source>
        <strain evidence="5">CC99</strain>
    </source>
</reference>
<evidence type="ECO:0000313" key="4">
    <source>
        <dbReference type="EMBL" id="KRG17337.1"/>
    </source>
</evidence>
<sequence length="231" mass="27079">MKTQNNIYEISDLLCLTETLDRCYAAVSATFSQPQVPYSHRLLLPLLTREFTIERAWFNEEIVNDFFKTLIKFSPKIAVISSQTTRRVNFDLAKTQLIFWPLLVNSHWHLIIIDQSYAAKQDISIYMLDSYNLFQNDDSFDIYRQYAYPLVKQLLPGVLDEQLIAEHIQIPSQLNDYDCGPAICYWAKIFAQHYCSHGQTPTTEELKHYMMDYTKFRKEIAKTIIAQKALN</sequence>
<evidence type="ECO:0000313" key="5">
    <source>
        <dbReference type="EMBL" id="MCS5707743.1"/>
    </source>
</evidence>
<dbReference type="InterPro" id="IPR038765">
    <property type="entry name" value="Papain-like_cys_pep_sf"/>
</dbReference>
<feature type="domain" description="Ubiquitin-like protease family profile" evidence="3">
    <location>
        <begin position="6"/>
        <end position="190"/>
    </location>
</feature>
<evidence type="ECO:0000313" key="6">
    <source>
        <dbReference type="Proteomes" id="UP000051494"/>
    </source>
</evidence>